<dbReference type="GO" id="GO:0061598">
    <property type="term" value="F:molybdopterin adenylyltransferase activity"/>
    <property type="evidence" value="ECO:0007669"/>
    <property type="project" value="UniProtKB-UniRule"/>
</dbReference>
<keyword evidence="3" id="KW-0501">Molybdenum cofactor biosynthesis</keyword>
<comment type="similarity">
    <text evidence="3">Belongs to the MoeA family.</text>
</comment>
<dbReference type="GO" id="GO:0046872">
    <property type="term" value="F:metal ion binding"/>
    <property type="evidence" value="ECO:0007669"/>
    <property type="project" value="UniProtKB-UniRule"/>
</dbReference>
<keyword evidence="3" id="KW-0808">Transferase</keyword>
<sequence>MVSYDAAVEILQKKAVSLQSPNERDGKQIWEEVYLMDAVGRVAATEVVSPTATPQFDTHAMDGVRDDRCRRWAYGAGWMRFRGAVEPCLEIMTGRHLPQGCGHDEAVRRVRARRRHRRGIRCRYDGTDDHDHKAGAVGCEPQARRVRHPARGADRQRGDVLSSSHIMPLASVGVSKIRVFKKPRVAVWSTGKALMAGEASNIPDVNGPFLVAALREAGAQPTFLGTLHDNEDAVMGALRDTIDGGLFGLVLTTGGVSVGKFDFVASSLGALGAKTHFHGVAMRPGHPVLFAQVPGLSHDLPFFGLLGNAGATAACFRFLVVPFLRSWQHQTAETPIMAECVEDTSTDSREAASPGIPRMTSSRHGIMQQGKNGDVLVEFSKQQSPAKLGPFINANCWVRLGGQSQGSRREGRVACFYMPVHATV</sequence>
<evidence type="ECO:0000256" key="1">
    <source>
        <dbReference type="ARBA" id="ARBA00008339"/>
    </source>
</evidence>
<evidence type="ECO:0000256" key="2">
    <source>
        <dbReference type="ARBA" id="ARBA00012509"/>
    </source>
</evidence>
<dbReference type="Pfam" id="PF03453">
    <property type="entry name" value="MoeA_N"/>
    <property type="match status" value="1"/>
</dbReference>
<dbReference type="InterPro" id="IPR036425">
    <property type="entry name" value="MoaB/Mog-like_dom_sf"/>
</dbReference>
<comment type="function">
    <text evidence="3">Catalyzes two steps in the biosynthesis of the molybdenum cofactor. In the first step, molybdopterin is adenylated. Subsequently, molybdate is inserted into adenylated molybdopterin and AMP is released.</text>
</comment>
<dbReference type="OMA" id="FINANCW"/>
<dbReference type="EC" id="2.7.7.75" evidence="2"/>
<dbReference type="Pfam" id="PF00994">
    <property type="entry name" value="MoCF_biosynth"/>
    <property type="match status" value="1"/>
</dbReference>
<comment type="cofactor">
    <cofactor evidence="3">
        <name>Mg(2+)</name>
        <dbReference type="ChEBI" id="CHEBI:18420"/>
    </cofactor>
</comment>
<proteinExistence type="inferred from homology"/>
<reference evidence="6" key="1">
    <citation type="journal article" date="2014" name="Genome Announc.">
        <title>Draft genome sequence of Colletotrichum sublineola, a destructive pathogen of cultivated sorghum.</title>
        <authorList>
            <person name="Baroncelli R."/>
            <person name="Sanz-Martin J.M."/>
            <person name="Rech G.E."/>
            <person name="Sukno S.A."/>
            <person name="Thon M.R."/>
        </authorList>
    </citation>
    <scope>NUCLEOTIDE SEQUENCE [LARGE SCALE GENOMIC DNA]</scope>
    <source>
        <strain evidence="6">TX430BB</strain>
    </source>
</reference>
<comment type="catalytic activity">
    <reaction evidence="3">
        <text>adenylyl-molybdopterin + molybdate = Mo-molybdopterin + AMP + H(+)</text>
        <dbReference type="Rhea" id="RHEA:35047"/>
        <dbReference type="ChEBI" id="CHEBI:15378"/>
        <dbReference type="ChEBI" id="CHEBI:36264"/>
        <dbReference type="ChEBI" id="CHEBI:62727"/>
        <dbReference type="ChEBI" id="CHEBI:71302"/>
        <dbReference type="ChEBI" id="CHEBI:456215"/>
    </reaction>
</comment>
<dbReference type="EMBL" id="JMSE01000514">
    <property type="protein sequence ID" value="KDN69426.1"/>
    <property type="molecule type" value="Genomic_DNA"/>
</dbReference>
<dbReference type="CDD" id="cd00887">
    <property type="entry name" value="MoeA"/>
    <property type="match status" value="1"/>
</dbReference>
<dbReference type="InterPro" id="IPR036135">
    <property type="entry name" value="MoeA_linker/N_sf"/>
</dbReference>
<dbReference type="GO" id="GO:0061599">
    <property type="term" value="F:molybdopterin molybdotransferase activity"/>
    <property type="evidence" value="ECO:0007669"/>
    <property type="project" value="UniProtKB-UniRule"/>
</dbReference>
<dbReference type="SUPFAM" id="SSF63882">
    <property type="entry name" value="MoeA N-terminal region -like"/>
    <property type="match status" value="1"/>
</dbReference>
<evidence type="ECO:0000256" key="3">
    <source>
        <dbReference type="RuleBase" id="RU365090"/>
    </source>
</evidence>
<dbReference type="SMART" id="SM00852">
    <property type="entry name" value="MoCF_biosynth"/>
    <property type="match status" value="1"/>
</dbReference>
<dbReference type="SUPFAM" id="SSF53218">
    <property type="entry name" value="Molybdenum cofactor biosynthesis proteins"/>
    <property type="match status" value="1"/>
</dbReference>
<dbReference type="InterPro" id="IPR038987">
    <property type="entry name" value="MoeA-like"/>
</dbReference>
<comment type="caution">
    <text evidence="5">The sequence shown here is derived from an EMBL/GenBank/DDBJ whole genome shotgun (WGS) entry which is preliminary data.</text>
</comment>
<dbReference type="HOGENOM" id="CLU_010186_0_0_1"/>
<evidence type="ECO:0000259" key="4">
    <source>
        <dbReference type="SMART" id="SM00852"/>
    </source>
</evidence>
<dbReference type="GO" id="GO:0005829">
    <property type="term" value="C:cytosol"/>
    <property type="evidence" value="ECO:0007669"/>
    <property type="project" value="TreeGrafter"/>
</dbReference>
<dbReference type="GO" id="GO:0005524">
    <property type="term" value="F:ATP binding"/>
    <property type="evidence" value="ECO:0007669"/>
    <property type="project" value="UniProtKB-UniRule"/>
</dbReference>
<gene>
    <name evidence="5" type="ORF">CSUB01_05343</name>
</gene>
<dbReference type="PANTHER" id="PTHR10192">
    <property type="entry name" value="MOLYBDOPTERIN BIOSYNTHESIS PROTEIN"/>
    <property type="match status" value="1"/>
</dbReference>
<keyword evidence="3" id="KW-0460">Magnesium</keyword>
<dbReference type="Gene3D" id="2.40.340.10">
    <property type="entry name" value="MoeA, C-terminal, domain IV"/>
    <property type="match status" value="1"/>
</dbReference>
<dbReference type="OrthoDB" id="6777263at2759"/>
<dbReference type="InterPro" id="IPR005110">
    <property type="entry name" value="MoeA_linker/N"/>
</dbReference>
<accession>A0A066XUI7</accession>
<dbReference type="Proteomes" id="UP000027238">
    <property type="component" value="Unassembled WGS sequence"/>
</dbReference>
<dbReference type="Gene3D" id="3.90.105.10">
    <property type="entry name" value="Molybdopterin biosynthesis moea protein, domain 2"/>
    <property type="match status" value="1"/>
</dbReference>
<dbReference type="InterPro" id="IPR036688">
    <property type="entry name" value="MoeA_C_domain_IV_sf"/>
</dbReference>
<keyword evidence="6" id="KW-1185">Reference proteome</keyword>
<evidence type="ECO:0000313" key="5">
    <source>
        <dbReference type="EMBL" id="KDN69426.1"/>
    </source>
</evidence>
<evidence type="ECO:0000313" key="6">
    <source>
        <dbReference type="Proteomes" id="UP000027238"/>
    </source>
</evidence>
<dbReference type="Gene3D" id="2.170.190.11">
    <property type="entry name" value="Molybdopterin biosynthesis moea protein, domain 3"/>
    <property type="match status" value="1"/>
</dbReference>
<comment type="similarity">
    <text evidence="1">In the C-terminal section; belongs to the MoeA family.</text>
</comment>
<feature type="domain" description="MoaB/Mog" evidence="4">
    <location>
        <begin position="186"/>
        <end position="326"/>
    </location>
</feature>
<comment type="catalytic activity">
    <reaction evidence="3">
        <text>molybdopterin + ATP + H(+) = adenylyl-molybdopterin + diphosphate</text>
        <dbReference type="Rhea" id="RHEA:31331"/>
        <dbReference type="ChEBI" id="CHEBI:15378"/>
        <dbReference type="ChEBI" id="CHEBI:30616"/>
        <dbReference type="ChEBI" id="CHEBI:33019"/>
        <dbReference type="ChEBI" id="CHEBI:58698"/>
        <dbReference type="ChEBI" id="CHEBI:62727"/>
    </reaction>
</comment>
<keyword evidence="3" id="KW-0500">Molybdenum</keyword>
<protein>
    <recommendedName>
        <fullName evidence="2">molybdopterin adenylyltransferase</fullName>
        <ecNumber evidence="2">2.7.7.75</ecNumber>
    </recommendedName>
</protein>
<dbReference type="UniPathway" id="UPA00344"/>
<name>A0A066XUI7_COLSU</name>
<comment type="pathway">
    <text evidence="3">Cofactor biosynthesis; molybdopterin biosynthesis.</text>
</comment>
<keyword evidence="3" id="KW-0479">Metal-binding</keyword>
<dbReference type="AlphaFoldDB" id="A0A066XUI7"/>
<dbReference type="InterPro" id="IPR001453">
    <property type="entry name" value="MoaB/Mog_dom"/>
</dbReference>
<dbReference type="eggNOG" id="KOG2371">
    <property type="taxonomic scope" value="Eukaryota"/>
</dbReference>
<dbReference type="STRING" id="1173701.A0A066XUI7"/>
<dbReference type="GO" id="GO:0006777">
    <property type="term" value="P:Mo-molybdopterin cofactor biosynthetic process"/>
    <property type="evidence" value="ECO:0007669"/>
    <property type="project" value="UniProtKB-UniRule"/>
</dbReference>
<dbReference type="Gene3D" id="3.40.980.10">
    <property type="entry name" value="MoaB/Mog-like domain"/>
    <property type="match status" value="1"/>
</dbReference>
<dbReference type="PANTHER" id="PTHR10192:SF30">
    <property type="entry name" value="MOLYBDOPTERIN ADENYLYLTRANSFERASE"/>
    <property type="match status" value="1"/>
</dbReference>
<organism evidence="5 6">
    <name type="scientific">Colletotrichum sublineola</name>
    <name type="common">Sorghum anthracnose fungus</name>
    <dbReference type="NCBI Taxonomy" id="1173701"/>
    <lineage>
        <taxon>Eukaryota</taxon>
        <taxon>Fungi</taxon>
        <taxon>Dikarya</taxon>
        <taxon>Ascomycota</taxon>
        <taxon>Pezizomycotina</taxon>
        <taxon>Sordariomycetes</taxon>
        <taxon>Hypocreomycetidae</taxon>
        <taxon>Glomerellales</taxon>
        <taxon>Glomerellaceae</taxon>
        <taxon>Colletotrichum</taxon>
        <taxon>Colletotrichum graminicola species complex</taxon>
    </lineage>
</organism>